<proteinExistence type="predicted"/>
<dbReference type="Proteomes" id="UP000054785">
    <property type="component" value="Unassembled WGS sequence"/>
</dbReference>
<dbReference type="PATRIC" id="fig|45065.4.peg.624"/>
<dbReference type="RefSeq" id="WP_028385792.1">
    <property type="nucleotide sequence ID" value="NZ_CAAAHN010000002.1"/>
</dbReference>
<name>A0A0W0U553_9GAMM</name>
<feature type="region of interest" description="Disordered" evidence="1">
    <location>
        <begin position="121"/>
        <end position="159"/>
    </location>
</feature>
<dbReference type="AlphaFoldDB" id="A0A0W0U553"/>
<dbReference type="STRING" id="45065.Lgee_0582"/>
<dbReference type="EMBL" id="LNYC01000014">
    <property type="protein sequence ID" value="KTD03032.1"/>
    <property type="molecule type" value="Genomic_DNA"/>
</dbReference>
<evidence type="ECO:0000256" key="1">
    <source>
        <dbReference type="SAM" id="MobiDB-lite"/>
    </source>
</evidence>
<evidence type="ECO:0000313" key="3">
    <source>
        <dbReference type="Proteomes" id="UP000054785"/>
    </source>
</evidence>
<keyword evidence="3" id="KW-1185">Reference proteome</keyword>
<feature type="compositionally biased region" description="Low complexity" evidence="1">
    <location>
        <begin position="149"/>
        <end position="159"/>
    </location>
</feature>
<accession>A0A0W0U553</accession>
<comment type="caution">
    <text evidence="2">The sequence shown here is derived from an EMBL/GenBank/DDBJ whole genome shotgun (WGS) entry which is preliminary data.</text>
</comment>
<sequence>MADTLFTLLEMEPVDDFRAVLRRYIEKINPHDYVWWRHPVPETVQLHFCVANTPQKLHAYFTHHKAGTLEDWLEHHPVPGTLAEGAREILPWVRAKALLHRLDREAPPVVTDETQVQAPLASLTRSRFMPQGRKPPSRTPAVSLRDDASLSSSASVSLS</sequence>
<reference evidence="2 3" key="1">
    <citation type="submission" date="2015-11" db="EMBL/GenBank/DDBJ databases">
        <title>Genomic analysis of 38 Legionella species identifies large and diverse effector repertoires.</title>
        <authorList>
            <person name="Burstein D."/>
            <person name="Amaro F."/>
            <person name="Zusman T."/>
            <person name="Lifshitz Z."/>
            <person name="Cohen O."/>
            <person name="Gilbert J.A."/>
            <person name="Pupko T."/>
            <person name="Shuman H.A."/>
            <person name="Segal G."/>
        </authorList>
    </citation>
    <scope>NUCLEOTIDE SEQUENCE [LARGE SCALE GENOMIC DNA]</scope>
    <source>
        <strain evidence="2 3">ATCC 49504</strain>
    </source>
</reference>
<protein>
    <submittedName>
        <fullName evidence="2">Uncharacterized protein</fullName>
    </submittedName>
</protein>
<evidence type="ECO:0000313" key="2">
    <source>
        <dbReference type="EMBL" id="KTD03032.1"/>
    </source>
</evidence>
<organism evidence="2 3">
    <name type="scientific">Legionella geestiana</name>
    <dbReference type="NCBI Taxonomy" id="45065"/>
    <lineage>
        <taxon>Bacteria</taxon>
        <taxon>Pseudomonadati</taxon>
        <taxon>Pseudomonadota</taxon>
        <taxon>Gammaproteobacteria</taxon>
        <taxon>Legionellales</taxon>
        <taxon>Legionellaceae</taxon>
        <taxon>Legionella</taxon>
    </lineage>
</organism>
<gene>
    <name evidence="2" type="ORF">Lgee_0582</name>
</gene>